<dbReference type="EMBL" id="KZ819662">
    <property type="protein sequence ID" value="PWN30170.1"/>
    <property type="molecule type" value="Genomic_DNA"/>
</dbReference>
<dbReference type="InterPro" id="IPR008271">
    <property type="entry name" value="Ser/Thr_kinase_AS"/>
</dbReference>
<evidence type="ECO:0000256" key="6">
    <source>
        <dbReference type="ARBA" id="ARBA00022840"/>
    </source>
</evidence>
<evidence type="ECO:0000256" key="4">
    <source>
        <dbReference type="ARBA" id="ARBA00022741"/>
    </source>
</evidence>
<dbReference type="STRING" id="1569628.A0A316UXY7"/>
<feature type="region of interest" description="Disordered" evidence="7">
    <location>
        <begin position="674"/>
        <end position="751"/>
    </location>
</feature>
<dbReference type="GeneID" id="37026783"/>
<name>A0A316UXY7_9BASI</name>
<keyword evidence="6" id="KW-0067">ATP-binding</keyword>
<dbReference type="GO" id="GO:0035556">
    <property type="term" value="P:intracellular signal transduction"/>
    <property type="evidence" value="ECO:0007669"/>
    <property type="project" value="TreeGrafter"/>
</dbReference>
<dbReference type="InterPro" id="IPR000719">
    <property type="entry name" value="Prot_kinase_dom"/>
</dbReference>
<keyword evidence="3" id="KW-0808">Transferase</keyword>
<feature type="compositionally biased region" description="Polar residues" evidence="7">
    <location>
        <begin position="499"/>
        <end position="512"/>
    </location>
</feature>
<protein>
    <submittedName>
        <fullName evidence="9">Kinase-like protein</fullName>
    </submittedName>
</protein>
<keyword evidence="2" id="KW-0723">Serine/threonine-protein kinase</keyword>
<feature type="region of interest" description="Disordered" evidence="7">
    <location>
        <begin position="260"/>
        <end position="642"/>
    </location>
</feature>
<feature type="compositionally biased region" description="Low complexity" evidence="7">
    <location>
        <begin position="334"/>
        <end position="349"/>
    </location>
</feature>
<reference evidence="9 10" key="1">
    <citation type="journal article" date="2018" name="Mol. Biol. Evol.">
        <title>Broad Genomic Sampling Reveals a Smut Pathogenic Ancestry of the Fungal Clade Ustilaginomycotina.</title>
        <authorList>
            <person name="Kijpornyongpan T."/>
            <person name="Mondo S.J."/>
            <person name="Barry K."/>
            <person name="Sandor L."/>
            <person name="Lee J."/>
            <person name="Lipzen A."/>
            <person name="Pangilinan J."/>
            <person name="LaButti K."/>
            <person name="Hainaut M."/>
            <person name="Henrissat B."/>
            <person name="Grigoriev I.V."/>
            <person name="Spatafora J.W."/>
            <person name="Aime M.C."/>
        </authorList>
    </citation>
    <scope>NUCLEOTIDE SEQUENCE [LARGE SCALE GENOMIC DNA]</scope>
    <source>
        <strain evidence="9 10">MCA 5214</strain>
    </source>
</reference>
<keyword evidence="10" id="KW-1185">Reference proteome</keyword>
<feature type="region of interest" description="Disordered" evidence="7">
    <location>
        <begin position="1"/>
        <end position="82"/>
    </location>
</feature>
<feature type="compositionally biased region" description="Low complexity" evidence="7">
    <location>
        <begin position="112"/>
        <end position="131"/>
    </location>
</feature>
<feature type="compositionally biased region" description="Low complexity" evidence="7">
    <location>
        <begin position="478"/>
        <end position="498"/>
    </location>
</feature>
<evidence type="ECO:0000313" key="9">
    <source>
        <dbReference type="EMBL" id="PWN30170.1"/>
    </source>
</evidence>
<feature type="compositionally biased region" description="Polar residues" evidence="7">
    <location>
        <begin position="265"/>
        <end position="279"/>
    </location>
</feature>
<feature type="compositionally biased region" description="Polar residues" evidence="7">
    <location>
        <begin position="540"/>
        <end position="559"/>
    </location>
</feature>
<dbReference type="GO" id="GO:0004674">
    <property type="term" value="F:protein serine/threonine kinase activity"/>
    <property type="evidence" value="ECO:0007669"/>
    <property type="project" value="UniProtKB-KW"/>
</dbReference>
<evidence type="ECO:0000256" key="7">
    <source>
        <dbReference type="SAM" id="MobiDB-lite"/>
    </source>
</evidence>
<accession>A0A316UXY7</accession>
<feature type="compositionally biased region" description="Polar residues" evidence="7">
    <location>
        <begin position="384"/>
        <end position="400"/>
    </location>
</feature>
<organism evidence="9 10">
    <name type="scientific">Jaminaea rosea</name>
    <dbReference type="NCBI Taxonomy" id="1569628"/>
    <lineage>
        <taxon>Eukaryota</taxon>
        <taxon>Fungi</taxon>
        <taxon>Dikarya</taxon>
        <taxon>Basidiomycota</taxon>
        <taxon>Ustilaginomycotina</taxon>
        <taxon>Exobasidiomycetes</taxon>
        <taxon>Microstromatales</taxon>
        <taxon>Microstromatales incertae sedis</taxon>
        <taxon>Jaminaea</taxon>
    </lineage>
</organism>
<feature type="region of interest" description="Disordered" evidence="7">
    <location>
        <begin position="102"/>
        <end position="228"/>
    </location>
</feature>
<evidence type="ECO:0000256" key="2">
    <source>
        <dbReference type="ARBA" id="ARBA00022527"/>
    </source>
</evidence>
<dbReference type="Proteomes" id="UP000245884">
    <property type="component" value="Unassembled WGS sequence"/>
</dbReference>
<dbReference type="AlphaFoldDB" id="A0A316UXY7"/>
<feature type="compositionally biased region" description="Low complexity" evidence="7">
    <location>
        <begin position="416"/>
        <end position="430"/>
    </location>
</feature>
<feature type="compositionally biased region" description="Polar residues" evidence="7">
    <location>
        <begin position="135"/>
        <end position="161"/>
    </location>
</feature>
<dbReference type="SMART" id="SM00220">
    <property type="entry name" value="S_TKc"/>
    <property type="match status" value="1"/>
</dbReference>
<keyword evidence="4" id="KW-0547">Nucleotide-binding</keyword>
<feature type="compositionally biased region" description="Low complexity" evidence="7">
    <location>
        <begin position="296"/>
        <end position="316"/>
    </location>
</feature>
<keyword evidence="5 9" id="KW-0418">Kinase</keyword>
<feature type="compositionally biased region" description="Basic and acidic residues" evidence="7">
    <location>
        <begin position="681"/>
        <end position="696"/>
    </location>
</feature>
<dbReference type="PANTHER" id="PTHR24346:SF82">
    <property type="entry name" value="KP78A-RELATED"/>
    <property type="match status" value="1"/>
</dbReference>
<evidence type="ECO:0000313" key="10">
    <source>
        <dbReference type="Proteomes" id="UP000245884"/>
    </source>
</evidence>
<feature type="region of interest" description="Disordered" evidence="7">
    <location>
        <begin position="957"/>
        <end position="978"/>
    </location>
</feature>
<comment type="similarity">
    <text evidence="1">Belongs to the protein kinase superfamily. CAMK Ser/Thr protein kinase family. NIM1 subfamily.</text>
</comment>
<feature type="compositionally biased region" description="Basic and acidic residues" evidence="7">
    <location>
        <begin position="964"/>
        <end position="977"/>
    </location>
</feature>
<evidence type="ECO:0000256" key="1">
    <source>
        <dbReference type="ARBA" id="ARBA00010791"/>
    </source>
</evidence>
<feature type="compositionally biased region" description="Low complexity" evidence="7">
    <location>
        <begin position="179"/>
        <end position="188"/>
    </location>
</feature>
<gene>
    <name evidence="9" type="ORF">BDZ90DRAFT_229198</name>
</gene>
<feature type="compositionally biased region" description="Low complexity" evidence="7">
    <location>
        <begin position="704"/>
        <end position="732"/>
    </location>
</feature>
<dbReference type="GO" id="GO:0005524">
    <property type="term" value="F:ATP binding"/>
    <property type="evidence" value="ECO:0007669"/>
    <property type="project" value="UniProtKB-KW"/>
</dbReference>
<evidence type="ECO:0000256" key="5">
    <source>
        <dbReference type="ARBA" id="ARBA00022777"/>
    </source>
</evidence>
<dbReference type="GO" id="GO:0005737">
    <property type="term" value="C:cytoplasm"/>
    <property type="evidence" value="ECO:0007669"/>
    <property type="project" value="TreeGrafter"/>
</dbReference>
<dbReference type="PROSITE" id="PS00108">
    <property type="entry name" value="PROTEIN_KINASE_ST"/>
    <property type="match status" value="1"/>
</dbReference>
<evidence type="ECO:0000256" key="3">
    <source>
        <dbReference type="ARBA" id="ARBA00022679"/>
    </source>
</evidence>
<dbReference type="SUPFAM" id="SSF56112">
    <property type="entry name" value="Protein kinase-like (PK-like)"/>
    <property type="match status" value="1"/>
</dbReference>
<dbReference type="Pfam" id="PF00069">
    <property type="entry name" value="Pkinase"/>
    <property type="match status" value="1"/>
</dbReference>
<dbReference type="RefSeq" id="XP_025364782.1">
    <property type="nucleotide sequence ID" value="XM_025504960.1"/>
</dbReference>
<dbReference type="PANTHER" id="PTHR24346">
    <property type="entry name" value="MAP/MICROTUBULE AFFINITY-REGULATING KINASE"/>
    <property type="match status" value="1"/>
</dbReference>
<dbReference type="InterPro" id="IPR011009">
    <property type="entry name" value="Kinase-like_dom_sf"/>
</dbReference>
<dbReference type="OrthoDB" id="289250at2759"/>
<dbReference type="PROSITE" id="PS50011">
    <property type="entry name" value="PROTEIN_KINASE_DOM"/>
    <property type="match status" value="1"/>
</dbReference>
<sequence>MPQHLANVSGAGPSSSSSSSSTQPPHLVPNLLPKLETAPHAGDREPSISVLGLDEGTGVSASSSSSAYPRSGSNGSLAAAPGSRTASFFAAASSSPVLSPASVVSQQGHNRTASASSAKSLTSLPPSLLAPEQGYRSQRLSHKSSTGTNASVWSGDSQSSDAGHGGVEDEATSSRRFRSPASGGPSAGISTDAAGNRLAPTLIRLPTPTDFQPDHQLHSASSIRSRRNWDEFEGKPILPLPSPAVQQDALESGDSMFVGLDEQQHSAPSSQVLFSSPGNTYDRHANGQPSSSPFLSAPSTATNSTFSAASTAYTSQPAPPSPSPSNRDGALGDGFQSSAASSSKTKSFFGSGGQSSPIPPPARAPSLRSPRSSTSEMSRHARTASGQSDASQSWNNTLSPAASPAGFKTGFPTLPSVSSSLASSADQSPATGPAALPRFQRPSRYPTLPSQEGGSISGLDGNFRTPMRKGTGDSTITSSASNASLAPSSSFQADSSDSVRTPQLSSAYTEGFSSIGKGPPPAFDSTGKAAKTRHVHGPSENATGSSLIPPFDNQQTDSPSPAMPKSTPSALRLEGLPSHPLSTHAESLSIDVSAAEASRAKQQQQQQQQYLGADGPLSSPRVLARAAQDAAAADEESEDEAVGRVGTYRVQKTLGVGAFSRVVLAAPIVPTPIRLSPAASDTEREGSGGESREAPMKKKSSLQSWSKAFRSKSSSPAPPLSTSSSSSSTPKTRGITTTLAPPANITASDAEPEGAPMYALKMMAREPFEQNERMKVSWVREVEVLRHIHHPSLIHFIKSFSTPRHHVLVLERVAGGELFDVLWSHKVEMAKREWFVRRLFAELANAVGWMHSINLVHRDIKLENIILTRDVFADLDSLRPSRLGGIPLLKLTDFGLSRFIDASKPMLETRCGSEEYASPELIIGKKYDGRKTDVWAMGVVLYALVCGMLPFLDQAEGGGGASQENREGARRERGPKERKAHLLRIAKGDLRWPLEVNDEPADSPAPSLCPASNRLITPYAKHLISRLLRRDATKRAQAWECFDDPWLTHGSFHAHGEVSAHGEAIQKGEGCQLGLPPDPRSEEGQAWLRERAEVRGGDVSLLAKHD</sequence>
<feature type="compositionally biased region" description="Low complexity" evidence="7">
    <location>
        <begin position="364"/>
        <end position="376"/>
    </location>
</feature>
<feature type="domain" description="Protein kinase" evidence="8">
    <location>
        <begin position="648"/>
        <end position="1047"/>
    </location>
</feature>
<evidence type="ECO:0000259" key="8">
    <source>
        <dbReference type="PROSITE" id="PS50011"/>
    </source>
</evidence>
<feature type="compositionally biased region" description="Low complexity" evidence="7">
    <location>
        <begin position="56"/>
        <end position="76"/>
    </location>
</feature>
<proteinExistence type="inferred from homology"/>
<dbReference type="Gene3D" id="1.10.510.10">
    <property type="entry name" value="Transferase(Phosphotransferase) domain 1"/>
    <property type="match status" value="1"/>
</dbReference>